<dbReference type="SUPFAM" id="SSF52833">
    <property type="entry name" value="Thioredoxin-like"/>
    <property type="match status" value="1"/>
</dbReference>
<sequence>MYKLYNFLPSGNGYKVQLLLNQLEIPWELIELNILKGETRSPDFLTMNPNGKIL</sequence>
<protein>
    <submittedName>
        <fullName evidence="2">Glutathione S-transferase N-terminal domain-containing protein</fullName>
    </submittedName>
</protein>
<reference evidence="2" key="1">
    <citation type="journal article" date="2021" name="Antonie Van Leeuwenhoek">
        <title>Draft genome and description of Waterburya agarophytonicola gen. nov. sp. nov. (Pleurocapsales, Cyanobacteria): a seaweed symbiont.</title>
        <authorList>
            <person name="Bonthond G."/>
            <person name="Shalygin S."/>
            <person name="Bayer T."/>
            <person name="Weinberger F."/>
        </authorList>
    </citation>
    <scope>NUCLEOTIDE SEQUENCE</scope>
    <source>
        <strain evidence="2">KI4</strain>
    </source>
</reference>
<dbReference type="Gene3D" id="1.20.1050.130">
    <property type="match status" value="1"/>
</dbReference>
<keyword evidence="3" id="KW-1185">Reference proteome</keyword>
<proteinExistence type="predicted"/>
<accession>A0A964BT89</accession>
<feature type="domain" description="GST N-terminal" evidence="1">
    <location>
        <begin position="1"/>
        <end position="54"/>
    </location>
</feature>
<organism evidence="2 3">
    <name type="scientific">Waterburya agarophytonicola KI4</name>
    <dbReference type="NCBI Taxonomy" id="2874699"/>
    <lineage>
        <taxon>Bacteria</taxon>
        <taxon>Bacillati</taxon>
        <taxon>Cyanobacteriota</taxon>
        <taxon>Cyanophyceae</taxon>
        <taxon>Pleurocapsales</taxon>
        <taxon>Hyellaceae</taxon>
        <taxon>Waterburya</taxon>
        <taxon>Waterburya agarophytonicola</taxon>
    </lineage>
</organism>
<dbReference type="InterPro" id="IPR036249">
    <property type="entry name" value="Thioredoxin-like_sf"/>
</dbReference>
<gene>
    <name evidence="2" type="ORF">I4641_20650</name>
</gene>
<dbReference type="Proteomes" id="UP000729733">
    <property type="component" value="Unassembled WGS sequence"/>
</dbReference>
<dbReference type="EMBL" id="JADWDC010000080">
    <property type="protein sequence ID" value="MCC0179374.1"/>
    <property type="molecule type" value="Genomic_DNA"/>
</dbReference>
<dbReference type="AlphaFoldDB" id="A0A964BT89"/>
<evidence type="ECO:0000259" key="1">
    <source>
        <dbReference type="PROSITE" id="PS50404"/>
    </source>
</evidence>
<comment type="caution">
    <text evidence="2">The sequence shown here is derived from an EMBL/GenBank/DDBJ whole genome shotgun (WGS) entry which is preliminary data.</text>
</comment>
<name>A0A964BT89_9CYAN</name>
<evidence type="ECO:0000313" key="2">
    <source>
        <dbReference type="EMBL" id="MCC0179374.1"/>
    </source>
</evidence>
<dbReference type="Pfam" id="PF02798">
    <property type="entry name" value="GST_N"/>
    <property type="match status" value="1"/>
</dbReference>
<dbReference type="PROSITE" id="PS50404">
    <property type="entry name" value="GST_NTER"/>
    <property type="match status" value="1"/>
</dbReference>
<dbReference type="InterPro" id="IPR004045">
    <property type="entry name" value="Glutathione_S-Trfase_N"/>
</dbReference>
<evidence type="ECO:0000313" key="3">
    <source>
        <dbReference type="Proteomes" id="UP000729733"/>
    </source>
</evidence>